<reference evidence="2" key="1">
    <citation type="journal article" date="2019" name="Int. J. Syst. Evol. Microbiol.">
        <title>The Global Catalogue of Microorganisms (GCM) 10K type strain sequencing project: providing services to taxonomists for standard genome sequencing and annotation.</title>
        <authorList>
            <consortium name="The Broad Institute Genomics Platform"/>
            <consortium name="The Broad Institute Genome Sequencing Center for Infectious Disease"/>
            <person name="Wu L."/>
            <person name="Ma J."/>
        </authorList>
    </citation>
    <scope>NUCLEOTIDE SEQUENCE [LARGE SCALE GENOMIC DNA]</scope>
    <source>
        <strain evidence="2">CGMCC 1.15304</strain>
    </source>
</reference>
<gene>
    <name evidence="1" type="ORF">ACFO5Q_16840</name>
</gene>
<evidence type="ECO:0000313" key="1">
    <source>
        <dbReference type="EMBL" id="MFC4349523.1"/>
    </source>
</evidence>
<proteinExistence type="predicted"/>
<dbReference type="RefSeq" id="WP_068146985.1">
    <property type="nucleotide sequence ID" value="NZ_JBHSCR010000029.1"/>
</dbReference>
<evidence type="ECO:0000313" key="2">
    <source>
        <dbReference type="Proteomes" id="UP001595776"/>
    </source>
</evidence>
<sequence length="245" mass="27810">MMLSEKLLTSMISDLDRYPNHKLKRKQLDGLKDICDRIETGKAAKEFKKRFGHRFTLPQKINTSTVELARLQLNLCGPSRSSVNRNPLMRQYISAREDERLNRIPVKKGSSRASIKISNILAQIHSFEDRNFIAVQIQEGLDAIKELRLLKRQLSKFPSLAISLEELKGEGSNSRNEAKNKDQISLPDHLDSLRNLLGRLTDEDVLERFDLKFDGSRVKGGISGNQALVHADEIEALRASLKPII</sequence>
<evidence type="ECO:0008006" key="3">
    <source>
        <dbReference type="Google" id="ProtNLM"/>
    </source>
</evidence>
<keyword evidence="2" id="KW-1185">Reference proteome</keyword>
<name>A0ABV8UE36_9PROT</name>
<protein>
    <recommendedName>
        <fullName evidence="3">Endonuclease MutS2</fullName>
    </recommendedName>
</protein>
<dbReference type="EMBL" id="JBHSCR010000029">
    <property type="protein sequence ID" value="MFC4349523.1"/>
    <property type="molecule type" value="Genomic_DNA"/>
</dbReference>
<accession>A0ABV8UE36</accession>
<comment type="caution">
    <text evidence="1">The sequence shown here is derived from an EMBL/GenBank/DDBJ whole genome shotgun (WGS) entry which is preliminary data.</text>
</comment>
<dbReference type="Proteomes" id="UP001595776">
    <property type="component" value="Unassembled WGS sequence"/>
</dbReference>
<organism evidence="1 2">
    <name type="scientific">Kordiimonas lipolytica</name>
    <dbReference type="NCBI Taxonomy" id="1662421"/>
    <lineage>
        <taxon>Bacteria</taxon>
        <taxon>Pseudomonadati</taxon>
        <taxon>Pseudomonadota</taxon>
        <taxon>Alphaproteobacteria</taxon>
        <taxon>Kordiimonadales</taxon>
        <taxon>Kordiimonadaceae</taxon>
        <taxon>Kordiimonas</taxon>
    </lineage>
</organism>